<proteinExistence type="predicted"/>
<dbReference type="Proteomes" id="UP000265566">
    <property type="component" value="Chromosome 1"/>
</dbReference>
<protein>
    <submittedName>
        <fullName evidence="1">Uncharacterized protein</fullName>
    </submittedName>
</protein>
<accession>A0A396JPI6</accession>
<name>A0A396JPI6_MEDTR</name>
<gene>
    <name evidence="1" type="ORF">MtrunA17_Chr1g0167621</name>
</gene>
<reference evidence="2" key="1">
    <citation type="journal article" date="2018" name="Nat. Plants">
        <title>Whole-genome landscape of Medicago truncatula symbiotic genes.</title>
        <authorList>
            <person name="Pecrix Y."/>
            <person name="Staton S.E."/>
            <person name="Sallet E."/>
            <person name="Lelandais-Briere C."/>
            <person name="Moreau S."/>
            <person name="Carrere S."/>
            <person name="Blein T."/>
            <person name="Jardinaud M.F."/>
            <person name="Latrasse D."/>
            <person name="Zouine M."/>
            <person name="Zahm M."/>
            <person name="Kreplak J."/>
            <person name="Mayjonade B."/>
            <person name="Satge C."/>
            <person name="Perez M."/>
            <person name="Cauet S."/>
            <person name="Marande W."/>
            <person name="Chantry-Darmon C."/>
            <person name="Lopez-Roques C."/>
            <person name="Bouchez O."/>
            <person name="Berard A."/>
            <person name="Debelle F."/>
            <person name="Munos S."/>
            <person name="Bendahmane A."/>
            <person name="Berges H."/>
            <person name="Niebel A."/>
            <person name="Buitink J."/>
            <person name="Frugier F."/>
            <person name="Benhamed M."/>
            <person name="Crespi M."/>
            <person name="Gouzy J."/>
            <person name="Gamas P."/>
        </authorList>
    </citation>
    <scope>NUCLEOTIDE SEQUENCE [LARGE SCALE GENOMIC DNA]</scope>
    <source>
        <strain evidence="2">cv. Jemalong A17</strain>
    </source>
</reference>
<evidence type="ECO:0000313" key="2">
    <source>
        <dbReference type="Proteomes" id="UP000265566"/>
    </source>
</evidence>
<sequence>MLYPSKPKFGAHLELSFLRQLSLLLFTEMEQTHLSSLIIHLNDLLLTP</sequence>
<organism evidence="1 2">
    <name type="scientific">Medicago truncatula</name>
    <name type="common">Barrel medic</name>
    <name type="synonym">Medicago tribuloides</name>
    <dbReference type="NCBI Taxonomy" id="3880"/>
    <lineage>
        <taxon>Eukaryota</taxon>
        <taxon>Viridiplantae</taxon>
        <taxon>Streptophyta</taxon>
        <taxon>Embryophyta</taxon>
        <taxon>Tracheophyta</taxon>
        <taxon>Spermatophyta</taxon>
        <taxon>Magnoliopsida</taxon>
        <taxon>eudicotyledons</taxon>
        <taxon>Gunneridae</taxon>
        <taxon>Pentapetalae</taxon>
        <taxon>rosids</taxon>
        <taxon>fabids</taxon>
        <taxon>Fabales</taxon>
        <taxon>Fabaceae</taxon>
        <taxon>Papilionoideae</taxon>
        <taxon>50 kb inversion clade</taxon>
        <taxon>NPAAA clade</taxon>
        <taxon>Hologalegina</taxon>
        <taxon>IRL clade</taxon>
        <taxon>Trifolieae</taxon>
        <taxon>Medicago</taxon>
    </lineage>
</organism>
<dbReference type="Gramene" id="rna2214">
    <property type="protein sequence ID" value="RHN78591.1"/>
    <property type="gene ID" value="gene2214"/>
</dbReference>
<dbReference type="AlphaFoldDB" id="A0A396JPI6"/>
<evidence type="ECO:0000313" key="1">
    <source>
        <dbReference type="EMBL" id="RHN78591.1"/>
    </source>
</evidence>
<comment type="caution">
    <text evidence="1">The sequence shown here is derived from an EMBL/GenBank/DDBJ whole genome shotgun (WGS) entry which is preliminary data.</text>
</comment>
<dbReference type="EMBL" id="PSQE01000001">
    <property type="protein sequence ID" value="RHN78591.1"/>
    <property type="molecule type" value="Genomic_DNA"/>
</dbReference>